<evidence type="ECO:0000256" key="6">
    <source>
        <dbReference type="SAM" id="Phobius"/>
    </source>
</evidence>
<evidence type="ECO:0000256" key="5">
    <source>
        <dbReference type="ARBA" id="ARBA00023136"/>
    </source>
</evidence>
<protein>
    <submittedName>
        <fullName evidence="7">Prepilin-type N-terminal cleavage/methylation domain-containing protein</fullName>
    </submittedName>
</protein>
<dbReference type="Pfam" id="PF07963">
    <property type="entry name" value="N_methyl"/>
    <property type="match status" value="1"/>
</dbReference>
<reference evidence="8" key="1">
    <citation type="journal article" date="2019" name="Int. J. Syst. Evol. Microbiol.">
        <title>The Global Catalogue of Microorganisms (GCM) 10K type strain sequencing project: providing services to taxonomists for standard genome sequencing and annotation.</title>
        <authorList>
            <consortium name="The Broad Institute Genomics Platform"/>
            <consortium name="The Broad Institute Genome Sequencing Center for Infectious Disease"/>
            <person name="Wu L."/>
            <person name="Ma J."/>
        </authorList>
    </citation>
    <scope>NUCLEOTIDE SEQUENCE [LARGE SCALE GENOMIC DNA]</scope>
    <source>
        <strain evidence="8">KCTC 52237</strain>
    </source>
</reference>
<comment type="subcellular location">
    <subcellularLocation>
        <location evidence="1">Membrane</location>
        <topology evidence="1">Single-pass membrane protein</topology>
    </subcellularLocation>
</comment>
<dbReference type="PROSITE" id="PS00409">
    <property type="entry name" value="PROKAR_NTER_METHYL"/>
    <property type="match status" value="1"/>
</dbReference>
<evidence type="ECO:0000313" key="8">
    <source>
        <dbReference type="Proteomes" id="UP001595555"/>
    </source>
</evidence>
<dbReference type="InterPro" id="IPR002416">
    <property type="entry name" value="T2SS_protein-GspH"/>
</dbReference>
<evidence type="ECO:0000256" key="2">
    <source>
        <dbReference type="ARBA" id="ARBA00022481"/>
    </source>
</evidence>
<dbReference type="EMBL" id="JBHRTF010000004">
    <property type="protein sequence ID" value="MFC3115677.1"/>
    <property type="molecule type" value="Genomic_DNA"/>
</dbReference>
<keyword evidence="8" id="KW-1185">Reference proteome</keyword>
<comment type="caution">
    <text evidence="7">The sequence shown here is derived from an EMBL/GenBank/DDBJ whole genome shotgun (WGS) entry which is preliminary data.</text>
</comment>
<dbReference type="Proteomes" id="UP001595555">
    <property type="component" value="Unassembled WGS sequence"/>
</dbReference>
<dbReference type="SUPFAM" id="SSF54523">
    <property type="entry name" value="Pili subunits"/>
    <property type="match status" value="1"/>
</dbReference>
<dbReference type="PRINTS" id="PR00885">
    <property type="entry name" value="BCTERIALGSPH"/>
</dbReference>
<dbReference type="NCBIfam" id="TIGR02532">
    <property type="entry name" value="IV_pilin_GFxxxE"/>
    <property type="match status" value="1"/>
</dbReference>
<gene>
    <name evidence="7" type="ORF">ACFODX_08935</name>
</gene>
<dbReference type="RefSeq" id="WP_378118226.1">
    <property type="nucleotide sequence ID" value="NZ_JBHRTF010000004.1"/>
</dbReference>
<organism evidence="7 8">
    <name type="scientific">Cellvibrio fontiphilus</name>
    <dbReference type="NCBI Taxonomy" id="1815559"/>
    <lineage>
        <taxon>Bacteria</taxon>
        <taxon>Pseudomonadati</taxon>
        <taxon>Pseudomonadota</taxon>
        <taxon>Gammaproteobacteria</taxon>
        <taxon>Cellvibrionales</taxon>
        <taxon>Cellvibrionaceae</taxon>
        <taxon>Cellvibrio</taxon>
    </lineage>
</organism>
<keyword evidence="5 6" id="KW-0472">Membrane</keyword>
<proteinExistence type="predicted"/>
<sequence length="190" mass="21833">MSARERGFTLIEIIFVVFIIGMAVSVISISVGGNSFAERTKKAAETFMLQASYVAEQSVLKGETHGLFVELRPAQDIDATEQWCYTWMRIRDSQWQAVPELPQSCLDEGLVIEFRLEDELWEFDPELEIQEPVLGFFPSGDASAMVEISLFPDQTQSDDEEETQLFELEITGELRWINEEKRLEEEQRGR</sequence>
<keyword evidence="2" id="KW-0488">Methylation</keyword>
<dbReference type="InterPro" id="IPR045584">
    <property type="entry name" value="Pilin-like"/>
</dbReference>
<evidence type="ECO:0000256" key="3">
    <source>
        <dbReference type="ARBA" id="ARBA00022692"/>
    </source>
</evidence>
<evidence type="ECO:0000313" key="7">
    <source>
        <dbReference type="EMBL" id="MFC3115677.1"/>
    </source>
</evidence>
<evidence type="ECO:0000256" key="4">
    <source>
        <dbReference type="ARBA" id="ARBA00022989"/>
    </source>
</evidence>
<keyword evidence="3 6" id="KW-0812">Transmembrane</keyword>
<name>A0ABV7FDT9_9GAMM</name>
<dbReference type="Gene3D" id="3.55.40.10">
    <property type="entry name" value="minor pseudopilin epsh domain"/>
    <property type="match status" value="1"/>
</dbReference>
<accession>A0ABV7FDT9</accession>
<feature type="transmembrane region" description="Helical" evidence="6">
    <location>
        <begin position="7"/>
        <end position="31"/>
    </location>
</feature>
<keyword evidence="4 6" id="KW-1133">Transmembrane helix</keyword>
<dbReference type="InterPro" id="IPR012902">
    <property type="entry name" value="N_methyl_site"/>
</dbReference>
<evidence type="ECO:0000256" key="1">
    <source>
        <dbReference type="ARBA" id="ARBA00004167"/>
    </source>
</evidence>